<gene>
    <name evidence="1" type="ORF">Kpho01_18090</name>
</gene>
<dbReference type="Proteomes" id="UP001165143">
    <property type="component" value="Unassembled WGS sequence"/>
</dbReference>
<dbReference type="EMBL" id="BSRX01000008">
    <property type="protein sequence ID" value="GLW53798.1"/>
    <property type="molecule type" value="Genomic_DNA"/>
</dbReference>
<proteinExistence type="predicted"/>
<protein>
    <submittedName>
        <fullName evidence="1">Uncharacterized protein</fullName>
    </submittedName>
</protein>
<evidence type="ECO:0000313" key="2">
    <source>
        <dbReference type="Proteomes" id="UP001165143"/>
    </source>
</evidence>
<sequence>MSTTGSSAQLLLDARAAEALPASPERLAAASYDAFTAQSAQEQDLLECELHALGRTADALALEFQPPYGDGPVQDGDGPVQDGVRLGVSREEFTAFFARLGMTEVGAAGGFDPFLHETAELVPAEDPGAPIELLDVLWPGLVFGELLFARAGVRVRAGARVAEPGRADASPVYWAFRRRGRRPVDLSQGWGSDAQGSTSHRMDFRTADGDRLNVVRTPERLSDHLDRENSCRLTGAEAEELLRHRCLLRRPAGQPEPVVDSPEAADFWPFDWTLPEPAACSPDCRDHGSNWQRP</sequence>
<comment type="caution">
    <text evidence="1">The sequence shown here is derived from an EMBL/GenBank/DDBJ whole genome shotgun (WGS) entry which is preliminary data.</text>
</comment>
<reference evidence="1" key="1">
    <citation type="submission" date="2023-02" db="EMBL/GenBank/DDBJ databases">
        <title>Kitasatospora phosalacinea NBRC 14362.</title>
        <authorList>
            <person name="Ichikawa N."/>
            <person name="Sato H."/>
            <person name="Tonouchi N."/>
        </authorList>
    </citation>
    <scope>NUCLEOTIDE SEQUENCE</scope>
    <source>
        <strain evidence="1">NBRC 14362</strain>
    </source>
</reference>
<accession>A0A9W6PF42</accession>
<dbReference type="OrthoDB" id="6636674at2"/>
<organism evidence="1 2">
    <name type="scientific">Kitasatospora phosalacinea</name>
    <dbReference type="NCBI Taxonomy" id="2065"/>
    <lineage>
        <taxon>Bacteria</taxon>
        <taxon>Bacillati</taxon>
        <taxon>Actinomycetota</taxon>
        <taxon>Actinomycetes</taxon>
        <taxon>Kitasatosporales</taxon>
        <taxon>Streptomycetaceae</taxon>
        <taxon>Kitasatospora</taxon>
    </lineage>
</organism>
<evidence type="ECO:0000313" key="1">
    <source>
        <dbReference type="EMBL" id="GLW53798.1"/>
    </source>
</evidence>
<dbReference type="AlphaFoldDB" id="A0A9W6PF42"/>
<name>A0A9W6PF42_9ACTN</name>
<dbReference type="RefSeq" id="WP_051777227.1">
    <property type="nucleotide sequence ID" value="NZ_BSRX01000008.1"/>
</dbReference>